<feature type="non-terminal residue" evidence="10">
    <location>
        <position position="105"/>
    </location>
</feature>
<accession>A0ABU7BJZ3</accession>
<dbReference type="PRINTS" id="PR00205">
    <property type="entry name" value="CADHERIN"/>
</dbReference>
<dbReference type="Gene3D" id="2.60.40.60">
    <property type="entry name" value="Cadherins"/>
    <property type="match status" value="1"/>
</dbReference>
<keyword evidence="5 8" id="KW-0106">Calcium</keyword>
<keyword evidence="2" id="KW-0812">Transmembrane</keyword>
<name>A0ABU7BJZ3_9TELE</name>
<keyword evidence="6" id="KW-1133">Transmembrane helix</keyword>
<evidence type="ECO:0000256" key="7">
    <source>
        <dbReference type="ARBA" id="ARBA00023136"/>
    </source>
</evidence>
<organism evidence="10 11">
    <name type="scientific">Ataeniobius toweri</name>
    <dbReference type="NCBI Taxonomy" id="208326"/>
    <lineage>
        <taxon>Eukaryota</taxon>
        <taxon>Metazoa</taxon>
        <taxon>Chordata</taxon>
        <taxon>Craniata</taxon>
        <taxon>Vertebrata</taxon>
        <taxon>Euteleostomi</taxon>
        <taxon>Actinopterygii</taxon>
        <taxon>Neopterygii</taxon>
        <taxon>Teleostei</taxon>
        <taxon>Neoteleostei</taxon>
        <taxon>Acanthomorphata</taxon>
        <taxon>Ovalentaria</taxon>
        <taxon>Atherinomorphae</taxon>
        <taxon>Cyprinodontiformes</taxon>
        <taxon>Goodeidae</taxon>
        <taxon>Ataeniobius</taxon>
    </lineage>
</organism>
<evidence type="ECO:0000256" key="6">
    <source>
        <dbReference type="ARBA" id="ARBA00022989"/>
    </source>
</evidence>
<evidence type="ECO:0000313" key="10">
    <source>
        <dbReference type="EMBL" id="MED6249930.1"/>
    </source>
</evidence>
<dbReference type="EMBL" id="JAHUTI010053919">
    <property type="protein sequence ID" value="MED6249930.1"/>
    <property type="molecule type" value="Genomic_DNA"/>
</dbReference>
<reference evidence="10 11" key="1">
    <citation type="submission" date="2021-07" db="EMBL/GenBank/DDBJ databases">
        <authorList>
            <person name="Palmer J.M."/>
        </authorList>
    </citation>
    <scope>NUCLEOTIDE SEQUENCE [LARGE SCALE GENOMIC DNA]</scope>
    <source>
        <strain evidence="10 11">AT_MEX2019</strain>
        <tissue evidence="10">Muscle</tissue>
    </source>
</reference>
<dbReference type="PANTHER" id="PTHR24027:SF422">
    <property type="entry name" value="CADHERIN DOMAIN-CONTAINING PROTEIN"/>
    <property type="match status" value="1"/>
</dbReference>
<protein>
    <recommendedName>
        <fullName evidence="9">Cadherin domain-containing protein</fullName>
    </recommendedName>
</protein>
<proteinExistence type="predicted"/>
<dbReference type="Pfam" id="PF00028">
    <property type="entry name" value="Cadherin"/>
    <property type="match status" value="1"/>
</dbReference>
<keyword evidence="3" id="KW-0732">Signal</keyword>
<dbReference type="InterPro" id="IPR002126">
    <property type="entry name" value="Cadherin-like_dom"/>
</dbReference>
<evidence type="ECO:0000256" key="4">
    <source>
        <dbReference type="ARBA" id="ARBA00022737"/>
    </source>
</evidence>
<gene>
    <name evidence="10" type="ORF">ATANTOWER_021953</name>
</gene>
<evidence type="ECO:0000256" key="8">
    <source>
        <dbReference type="PROSITE-ProRule" id="PRU00043"/>
    </source>
</evidence>
<evidence type="ECO:0000256" key="1">
    <source>
        <dbReference type="ARBA" id="ARBA00004167"/>
    </source>
</evidence>
<keyword evidence="7" id="KW-0472">Membrane</keyword>
<evidence type="ECO:0000313" key="11">
    <source>
        <dbReference type="Proteomes" id="UP001345963"/>
    </source>
</evidence>
<comment type="subcellular location">
    <subcellularLocation>
        <location evidence="1">Membrane</location>
        <topology evidence="1">Single-pass membrane protein</topology>
    </subcellularLocation>
</comment>
<dbReference type="PROSITE" id="PS50268">
    <property type="entry name" value="CADHERIN_2"/>
    <property type="match status" value="1"/>
</dbReference>
<dbReference type="CDD" id="cd11304">
    <property type="entry name" value="Cadherin_repeat"/>
    <property type="match status" value="1"/>
</dbReference>
<evidence type="ECO:0000259" key="9">
    <source>
        <dbReference type="PROSITE" id="PS50268"/>
    </source>
</evidence>
<dbReference type="PANTHER" id="PTHR24027">
    <property type="entry name" value="CADHERIN-23"/>
    <property type="match status" value="1"/>
</dbReference>
<dbReference type="InterPro" id="IPR015919">
    <property type="entry name" value="Cadherin-like_sf"/>
</dbReference>
<comment type="caution">
    <text evidence="10">The sequence shown here is derived from an EMBL/GenBank/DDBJ whole genome shotgun (WGS) entry which is preliminary data.</text>
</comment>
<evidence type="ECO:0000256" key="3">
    <source>
        <dbReference type="ARBA" id="ARBA00022729"/>
    </source>
</evidence>
<dbReference type="SUPFAM" id="SSF49313">
    <property type="entry name" value="Cadherin-like"/>
    <property type="match status" value="1"/>
</dbReference>
<dbReference type="SMART" id="SM00112">
    <property type="entry name" value="CA"/>
    <property type="match status" value="1"/>
</dbReference>
<sequence>FLVVLAISFQKEQISYSLLINPSSLFSIRQDTGEISLTRTLDYESDQRRYLLMVRASEEPGSLSTATEVQVLITDENDCVPEFLQSIYSVDGVPETVTTATSLLQ</sequence>
<evidence type="ECO:0000256" key="2">
    <source>
        <dbReference type="ARBA" id="ARBA00022692"/>
    </source>
</evidence>
<feature type="non-terminal residue" evidence="10">
    <location>
        <position position="1"/>
    </location>
</feature>
<keyword evidence="4" id="KW-0677">Repeat</keyword>
<evidence type="ECO:0000256" key="5">
    <source>
        <dbReference type="ARBA" id="ARBA00022837"/>
    </source>
</evidence>
<dbReference type="InterPro" id="IPR039808">
    <property type="entry name" value="Cadherin"/>
</dbReference>
<feature type="domain" description="Cadherin" evidence="9">
    <location>
        <begin position="13"/>
        <end position="83"/>
    </location>
</feature>
<dbReference type="Proteomes" id="UP001345963">
    <property type="component" value="Unassembled WGS sequence"/>
</dbReference>
<keyword evidence="11" id="KW-1185">Reference proteome</keyword>